<dbReference type="EMBL" id="SPHZ02000012">
    <property type="protein sequence ID" value="KAF0888362.1"/>
    <property type="molecule type" value="Genomic_DNA"/>
</dbReference>
<organism evidence="1 2">
    <name type="scientific">Oryza meyeriana var. granulata</name>
    <dbReference type="NCBI Taxonomy" id="110450"/>
    <lineage>
        <taxon>Eukaryota</taxon>
        <taxon>Viridiplantae</taxon>
        <taxon>Streptophyta</taxon>
        <taxon>Embryophyta</taxon>
        <taxon>Tracheophyta</taxon>
        <taxon>Spermatophyta</taxon>
        <taxon>Magnoliopsida</taxon>
        <taxon>Liliopsida</taxon>
        <taxon>Poales</taxon>
        <taxon>Poaceae</taxon>
        <taxon>BOP clade</taxon>
        <taxon>Oryzoideae</taxon>
        <taxon>Oryzeae</taxon>
        <taxon>Oryzinae</taxon>
        <taxon>Oryza</taxon>
        <taxon>Oryza meyeriana</taxon>
    </lineage>
</organism>
<evidence type="ECO:0000313" key="2">
    <source>
        <dbReference type="Proteomes" id="UP000479710"/>
    </source>
</evidence>
<name>A0A6G1BKH1_9ORYZ</name>
<protein>
    <submittedName>
        <fullName evidence="1">Uncharacterized protein</fullName>
    </submittedName>
</protein>
<proteinExistence type="predicted"/>
<dbReference type="Proteomes" id="UP000479710">
    <property type="component" value="Unassembled WGS sequence"/>
</dbReference>
<evidence type="ECO:0000313" key="1">
    <source>
        <dbReference type="EMBL" id="KAF0888362.1"/>
    </source>
</evidence>
<dbReference type="AlphaFoldDB" id="A0A6G1BKH1"/>
<sequence length="131" mass="14236">MESNRFKSFEETTAIIKVTTDIFKFVSSPPPMAPSPHDPTKCSTECPNGSSPCTMVRASYVDEEIALTVNLELGDGEDKDHAPYIVIMDLPEVMPTTCSTICPSSDVKPDLTVAAVATCPTTTCLYRHGKY</sequence>
<accession>A0A6G1BKH1</accession>
<dbReference type="OrthoDB" id="700598at2759"/>
<comment type="caution">
    <text evidence="1">The sequence shown here is derived from an EMBL/GenBank/DDBJ whole genome shotgun (WGS) entry which is preliminary data.</text>
</comment>
<keyword evidence="2" id="KW-1185">Reference proteome</keyword>
<reference evidence="1 2" key="1">
    <citation type="submission" date="2019-11" db="EMBL/GenBank/DDBJ databases">
        <title>Whole genome sequence of Oryza granulata.</title>
        <authorList>
            <person name="Li W."/>
        </authorList>
    </citation>
    <scope>NUCLEOTIDE SEQUENCE [LARGE SCALE GENOMIC DNA]</scope>
    <source>
        <strain evidence="2">cv. Menghai</strain>
        <tissue evidence="1">Leaf</tissue>
    </source>
</reference>
<gene>
    <name evidence="1" type="ORF">E2562_014185</name>
</gene>